<sequence length="193" mass="21778">MRWCRHHHHVASCLYLLRSYTHRCLQLRDVIGFVASEVSWRTWSRRSCPTRLKSSCKSCVSLSLCLAIWGAFTLFWRLSLFSGAFRSRPEWQCCRFCELAGRSSAVAARGLDLSANANGDKKQLQVSHCCQTRTLESSQLAYDLAYHHMSCKPRFSSLTLSLSLALAPSLARSLSRMCQPLRRVQSVGCGDLG</sequence>
<gene>
    <name evidence="2" type="ORF">KC19_9G006200</name>
</gene>
<dbReference type="Proteomes" id="UP000822688">
    <property type="component" value="Chromosome 9"/>
</dbReference>
<reference evidence="2" key="1">
    <citation type="submission" date="2020-06" db="EMBL/GenBank/DDBJ databases">
        <title>WGS assembly of Ceratodon purpureus strain R40.</title>
        <authorList>
            <person name="Carey S.B."/>
            <person name="Jenkins J."/>
            <person name="Shu S."/>
            <person name="Lovell J.T."/>
            <person name="Sreedasyam A."/>
            <person name="Maumus F."/>
            <person name="Tiley G.P."/>
            <person name="Fernandez-Pozo N."/>
            <person name="Barry K."/>
            <person name="Chen C."/>
            <person name="Wang M."/>
            <person name="Lipzen A."/>
            <person name="Daum C."/>
            <person name="Saski C.A."/>
            <person name="Payton A.C."/>
            <person name="Mcbreen J.C."/>
            <person name="Conrad R.E."/>
            <person name="Kollar L.M."/>
            <person name="Olsson S."/>
            <person name="Huttunen S."/>
            <person name="Landis J.B."/>
            <person name="Wickett N.J."/>
            <person name="Johnson M.G."/>
            <person name="Rensing S.A."/>
            <person name="Grimwood J."/>
            <person name="Schmutz J."/>
            <person name="Mcdaniel S.F."/>
        </authorList>
    </citation>
    <scope>NUCLEOTIDE SEQUENCE</scope>
    <source>
        <strain evidence="2">R40</strain>
    </source>
</reference>
<proteinExistence type="predicted"/>
<dbReference type="AlphaFoldDB" id="A0A8T0GR72"/>
<accession>A0A8T0GR72</accession>
<keyword evidence="1" id="KW-0472">Membrane</keyword>
<protein>
    <submittedName>
        <fullName evidence="2">Uncharacterized protein</fullName>
    </submittedName>
</protein>
<dbReference type="EMBL" id="CM026430">
    <property type="protein sequence ID" value="KAG0560704.1"/>
    <property type="molecule type" value="Genomic_DNA"/>
</dbReference>
<feature type="transmembrane region" description="Helical" evidence="1">
    <location>
        <begin position="59"/>
        <end position="78"/>
    </location>
</feature>
<evidence type="ECO:0000313" key="2">
    <source>
        <dbReference type="EMBL" id="KAG0560704.1"/>
    </source>
</evidence>
<keyword evidence="1" id="KW-0812">Transmembrane</keyword>
<keyword evidence="1" id="KW-1133">Transmembrane helix</keyword>
<comment type="caution">
    <text evidence="2">The sequence shown here is derived from an EMBL/GenBank/DDBJ whole genome shotgun (WGS) entry which is preliminary data.</text>
</comment>
<name>A0A8T0GR72_CERPU</name>
<organism evidence="2 3">
    <name type="scientific">Ceratodon purpureus</name>
    <name type="common">Fire moss</name>
    <name type="synonym">Dicranum purpureum</name>
    <dbReference type="NCBI Taxonomy" id="3225"/>
    <lineage>
        <taxon>Eukaryota</taxon>
        <taxon>Viridiplantae</taxon>
        <taxon>Streptophyta</taxon>
        <taxon>Embryophyta</taxon>
        <taxon>Bryophyta</taxon>
        <taxon>Bryophytina</taxon>
        <taxon>Bryopsida</taxon>
        <taxon>Dicranidae</taxon>
        <taxon>Pseudoditrichales</taxon>
        <taxon>Ditrichaceae</taxon>
        <taxon>Ceratodon</taxon>
    </lineage>
</organism>
<keyword evidence="3" id="KW-1185">Reference proteome</keyword>
<evidence type="ECO:0000256" key="1">
    <source>
        <dbReference type="SAM" id="Phobius"/>
    </source>
</evidence>
<evidence type="ECO:0000313" key="3">
    <source>
        <dbReference type="Proteomes" id="UP000822688"/>
    </source>
</evidence>